<keyword evidence="3" id="KW-1003">Cell membrane</keyword>
<keyword evidence="2" id="KW-0813">Transport</keyword>
<feature type="transmembrane region" description="Helical" evidence="10">
    <location>
        <begin position="6"/>
        <end position="24"/>
    </location>
</feature>
<dbReference type="GO" id="GO:0015386">
    <property type="term" value="F:potassium:proton antiporter activity"/>
    <property type="evidence" value="ECO:0007669"/>
    <property type="project" value="TreeGrafter"/>
</dbReference>
<dbReference type="Pfam" id="PF00999">
    <property type="entry name" value="Na_H_Exchanger"/>
    <property type="match status" value="2"/>
</dbReference>
<feature type="transmembrane region" description="Helical" evidence="10">
    <location>
        <begin position="302"/>
        <end position="329"/>
    </location>
</feature>
<proteinExistence type="predicted"/>
<dbReference type="InterPro" id="IPR006153">
    <property type="entry name" value="Cation/H_exchanger_TM"/>
</dbReference>
<dbReference type="AlphaFoldDB" id="A0A5C8HU37"/>
<feature type="transmembrane region" description="Helical" evidence="10">
    <location>
        <begin position="31"/>
        <end position="49"/>
    </location>
</feature>
<feature type="transmembrane region" description="Helical" evidence="10">
    <location>
        <begin position="404"/>
        <end position="421"/>
    </location>
</feature>
<keyword evidence="8 10" id="KW-0472">Membrane</keyword>
<evidence type="ECO:0000256" key="8">
    <source>
        <dbReference type="ARBA" id="ARBA00023136"/>
    </source>
</evidence>
<accession>A0A5C8HU37</accession>
<dbReference type="InterPro" id="IPR018422">
    <property type="entry name" value="Cation/H_exchanger_CPA1"/>
</dbReference>
<evidence type="ECO:0000256" key="1">
    <source>
        <dbReference type="ARBA" id="ARBA00004651"/>
    </source>
</evidence>
<dbReference type="OrthoDB" id="57886at2"/>
<evidence type="ECO:0000256" key="9">
    <source>
        <dbReference type="ARBA" id="ARBA00023201"/>
    </source>
</evidence>
<protein>
    <submittedName>
        <fullName evidence="12">Sodium:proton antiporter</fullName>
    </submittedName>
</protein>
<comment type="subcellular location">
    <subcellularLocation>
        <location evidence="1">Cell membrane</location>
        <topology evidence="1">Multi-pass membrane protein</topology>
    </subcellularLocation>
</comment>
<feature type="transmembrane region" description="Helical" evidence="10">
    <location>
        <begin position="272"/>
        <end position="290"/>
    </location>
</feature>
<keyword evidence="7" id="KW-0406">Ion transport</keyword>
<sequence length="580" mass="62212">MEPIEIALVFVIGVIIIATVTALAPKVGVAGPLILTAVGVAISFLPFIPDIRLDASVILIGILPPLLYAAAVSLPAMEFRRDFGAIGGFSVLLVVITSVVLGFFFSLVIPGVSLALGIALGAILSPTDAVATSIVKKLGISPRVVTVLEGESLFNDATALVLLRTAIAATAGAFSFWDSVGDFSWAVFIAVVIGLVVGWINLRVRAWVPSTAAATALSFVVPYLAYIPSEELHGSGLVAAVVAGIVTGQGSARHFTAEQRLSDHVNWRTIELLLEGAVFLIMGLEVRAIIEDTNASSTGLGHAAIVAGGACLIVLLVRSAYVAPLLWFLSRRSRRSATIRPLLEEYRTSWAEAPPAEKQRRMGRKFGHDRRNPERDAARWTRHINTRLADATYYETRPLAWREGVVLVWAGMRGAVTLAAAQTLPAGTPQRSLLVLIAILVAVGTLLIQGGTLSFVVKKLGLGGSRENESGVDEMEDVQAQLHAAALAALQSPNLRQPDGSPFDPAIVAKARDRWSAAPDPDRSARTTEMLKLRLAMIDAERHRLTQLRRDGRYSTATLRAMMEALDSEELGLHRRVYSD</sequence>
<dbReference type="GO" id="GO:0015385">
    <property type="term" value="F:sodium:proton antiporter activity"/>
    <property type="evidence" value="ECO:0007669"/>
    <property type="project" value="InterPro"/>
</dbReference>
<feature type="transmembrane region" description="Helical" evidence="10">
    <location>
        <begin position="232"/>
        <end position="252"/>
    </location>
</feature>
<comment type="caution">
    <text evidence="12">The sequence shown here is derived from an EMBL/GenBank/DDBJ whole genome shotgun (WGS) entry which is preliminary data.</text>
</comment>
<feature type="domain" description="Cation/H+ exchanger transmembrane" evidence="11">
    <location>
        <begin position="398"/>
        <end position="459"/>
    </location>
</feature>
<dbReference type="GO" id="GO:0098719">
    <property type="term" value="P:sodium ion import across plasma membrane"/>
    <property type="evidence" value="ECO:0007669"/>
    <property type="project" value="TreeGrafter"/>
</dbReference>
<keyword evidence="4 10" id="KW-0812">Transmembrane</keyword>
<keyword evidence="6" id="KW-0915">Sodium</keyword>
<keyword evidence="13" id="KW-1185">Reference proteome</keyword>
<reference evidence="12 13" key="1">
    <citation type="submission" date="2019-08" db="EMBL/GenBank/DDBJ databases">
        <authorList>
            <person name="Dong K."/>
        </authorList>
    </citation>
    <scope>NUCLEOTIDE SEQUENCE [LARGE SCALE GENOMIC DNA]</scope>
    <source>
        <strain evidence="12 13">M4-8</strain>
    </source>
</reference>
<gene>
    <name evidence="12" type="ORF">FVP60_06295</name>
</gene>
<dbReference type="GO" id="GO:0051453">
    <property type="term" value="P:regulation of intracellular pH"/>
    <property type="evidence" value="ECO:0007669"/>
    <property type="project" value="TreeGrafter"/>
</dbReference>
<dbReference type="PANTHER" id="PTHR10110:SF86">
    <property type="entry name" value="SODIUM_HYDROGEN EXCHANGER 7"/>
    <property type="match status" value="1"/>
</dbReference>
<feature type="transmembrane region" description="Helical" evidence="10">
    <location>
        <begin position="114"/>
        <end position="135"/>
    </location>
</feature>
<keyword evidence="5 10" id="KW-1133">Transmembrane helix</keyword>
<evidence type="ECO:0000256" key="2">
    <source>
        <dbReference type="ARBA" id="ARBA00022448"/>
    </source>
</evidence>
<evidence type="ECO:0000256" key="10">
    <source>
        <dbReference type="SAM" id="Phobius"/>
    </source>
</evidence>
<feature type="transmembrane region" description="Helical" evidence="10">
    <location>
        <begin position="55"/>
        <end position="74"/>
    </location>
</feature>
<evidence type="ECO:0000313" key="12">
    <source>
        <dbReference type="EMBL" id="TXK06551.1"/>
    </source>
</evidence>
<feature type="transmembrane region" description="Helical" evidence="10">
    <location>
        <begin position="183"/>
        <end position="200"/>
    </location>
</feature>
<evidence type="ECO:0000256" key="7">
    <source>
        <dbReference type="ARBA" id="ARBA00023065"/>
    </source>
</evidence>
<evidence type="ECO:0000256" key="5">
    <source>
        <dbReference type="ARBA" id="ARBA00022989"/>
    </source>
</evidence>
<feature type="domain" description="Cation/H+ exchanger transmembrane" evidence="11">
    <location>
        <begin position="16"/>
        <end position="337"/>
    </location>
</feature>
<evidence type="ECO:0000259" key="11">
    <source>
        <dbReference type="Pfam" id="PF00999"/>
    </source>
</evidence>
<dbReference type="Gene3D" id="6.10.140.1330">
    <property type="match status" value="1"/>
</dbReference>
<evidence type="ECO:0000256" key="6">
    <source>
        <dbReference type="ARBA" id="ARBA00023053"/>
    </source>
</evidence>
<dbReference type="PANTHER" id="PTHR10110">
    <property type="entry name" value="SODIUM/HYDROGEN EXCHANGER"/>
    <property type="match status" value="1"/>
</dbReference>
<dbReference type="GO" id="GO:0005886">
    <property type="term" value="C:plasma membrane"/>
    <property type="evidence" value="ECO:0007669"/>
    <property type="project" value="UniProtKB-SubCell"/>
</dbReference>
<evidence type="ECO:0000313" key="13">
    <source>
        <dbReference type="Proteomes" id="UP000321196"/>
    </source>
</evidence>
<dbReference type="Proteomes" id="UP000321196">
    <property type="component" value="Unassembled WGS sequence"/>
</dbReference>
<feature type="transmembrane region" description="Helical" evidence="10">
    <location>
        <begin position="86"/>
        <end position="108"/>
    </location>
</feature>
<organism evidence="12 13">
    <name type="scientific">Microbacterium mitrae</name>
    <dbReference type="NCBI Taxonomy" id="664640"/>
    <lineage>
        <taxon>Bacteria</taxon>
        <taxon>Bacillati</taxon>
        <taxon>Actinomycetota</taxon>
        <taxon>Actinomycetes</taxon>
        <taxon>Micrococcales</taxon>
        <taxon>Microbacteriaceae</taxon>
        <taxon>Microbacterium</taxon>
    </lineage>
</organism>
<feature type="transmembrane region" description="Helical" evidence="10">
    <location>
        <begin position="433"/>
        <end position="457"/>
    </location>
</feature>
<evidence type="ECO:0000256" key="3">
    <source>
        <dbReference type="ARBA" id="ARBA00022475"/>
    </source>
</evidence>
<dbReference type="RefSeq" id="WP_147825356.1">
    <property type="nucleotide sequence ID" value="NZ_BAAARG010000001.1"/>
</dbReference>
<keyword evidence="9" id="KW-0739">Sodium transport</keyword>
<dbReference type="EMBL" id="VRSW01000001">
    <property type="protein sequence ID" value="TXK06551.1"/>
    <property type="molecule type" value="Genomic_DNA"/>
</dbReference>
<evidence type="ECO:0000256" key="4">
    <source>
        <dbReference type="ARBA" id="ARBA00022692"/>
    </source>
</evidence>
<feature type="transmembrane region" description="Helical" evidence="10">
    <location>
        <begin position="207"/>
        <end position="226"/>
    </location>
</feature>
<name>A0A5C8HU37_9MICO</name>